<comment type="similarity">
    <text evidence="1">Belongs to the RCAN family.</text>
</comment>
<organism evidence="3 4">
    <name type="scientific">Kwoniella newhampshirensis</name>
    <dbReference type="NCBI Taxonomy" id="1651941"/>
    <lineage>
        <taxon>Eukaryota</taxon>
        <taxon>Fungi</taxon>
        <taxon>Dikarya</taxon>
        <taxon>Basidiomycota</taxon>
        <taxon>Agaricomycotina</taxon>
        <taxon>Tremellomycetes</taxon>
        <taxon>Tremellales</taxon>
        <taxon>Cryptococcaceae</taxon>
        <taxon>Kwoniella</taxon>
    </lineage>
</organism>
<feature type="compositionally biased region" description="Basic residues" evidence="2">
    <location>
        <begin position="137"/>
        <end position="147"/>
    </location>
</feature>
<dbReference type="GeneID" id="92181577"/>
<evidence type="ECO:0000256" key="2">
    <source>
        <dbReference type="SAM" id="MobiDB-lite"/>
    </source>
</evidence>
<dbReference type="GO" id="GO:0019722">
    <property type="term" value="P:calcium-mediated signaling"/>
    <property type="evidence" value="ECO:0007669"/>
    <property type="project" value="InterPro"/>
</dbReference>
<evidence type="ECO:0000256" key="1">
    <source>
        <dbReference type="ARBA" id="ARBA00008209"/>
    </source>
</evidence>
<protein>
    <recommendedName>
        <fullName evidence="5">Calcineurin-binding protein</fullName>
    </recommendedName>
</protein>
<dbReference type="RefSeq" id="XP_066801832.1">
    <property type="nucleotide sequence ID" value="XM_066947418.1"/>
</dbReference>
<dbReference type="EMBL" id="JBCAWK010000008">
    <property type="protein sequence ID" value="KAK8850401.1"/>
    <property type="molecule type" value="Genomic_DNA"/>
</dbReference>
<sequence length="312" mass="33503">MPPTPPRPSSIDIPPPPPLDPSPSSSSPPTHEPTNTLALLLPHQSLFASPVLALLHDHYAQYGEIIHWAPVRGFGRVIIVWRDEGDAERAKTQGDWLRLDLSGAAGGEEQEGATDTVSEDGQTSNGGEPKNDGHFTPKGRHRRRKSQSAKLPSELILRLHYLPPTPLNPDPATFHLAPPSIPHNFLISPPGSPPEGWEPILEDAPNTSILAEDLQRALTALQLNGGKKGGKEIILEEGGVRVEVEDLTEQPDDHTKWDLEVEERIDESNAGGFGGGVWGLPSQINGVGSKLGSAMSTPGFKTKIAPTARPPV</sequence>
<comment type="caution">
    <text evidence="3">The sequence shown here is derived from an EMBL/GenBank/DDBJ whole genome shotgun (WGS) entry which is preliminary data.</text>
</comment>
<proteinExistence type="inferred from homology"/>
<evidence type="ECO:0000313" key="3">
    <source>
        <dbReference type="EMBL" id="KAK8850401.1"/>
    </source>
</evidence>
<evidence type="ECO:0008006" key="5">
    <source>
        <dbReference type="Google" id="ProtNLM"/>
    </source>
</evidence>
<accession>A0AAW0YJY0</accession>
<evidence type="ECO:0000313" key="4">
    <source>
        <dbReference type="Proteomes" id="UP001388673"/>
    </source>
</evidence>
<name>A0AAW0YJY0_9TREE</name>
<dbReference type="KEGG" id="kne:92181577"/>
<reference evidence="3 4" key="1">
    <citation type="journal article" date="2024" name="bioRxiv">
        <title>Comparative genomics of Cryptococcus and Kwoniella reveals pathogenesis evolution and contrasting karyotype dynamics via intercentromeric recombination or chromosome fusion.</title>
        <authorList>
            <person name="Coelho M.A."/>
            <person name="David-Palma M."/>
            <person name="Shea T."/>
            <person name="Bowers K."/>
            <person name="McGinley-Smith S."/>
            <person name="Mohammad A.W."/>
            <person name="Gnirke A."/>
            <person name="Yurkov A.M."/>
            <person name="Nowrousian M."/>
            <person name="Sun S."/>
            <person name="Cuomo C.A."/>
            <person name="Heitman J."/>
        </authorList>
    </citation>
    <scope>NUCLEOTIDE SEQUENCE [LARGE SCALE GENOMIC DNA]</scope>
    <source>
        <strain evidence="3 4">CBS 13917</strain>
    </source>
</reference>
<gene>
    <name evidence="3" type="ORF">IAR55_004319</name>
</gene>
<dbReference type="Pfam" id="PF04847">
    <property type="entry name" value="Calcipressin"/>
    <property type="match status" value="1"/>
</dbReference>
<keyword evidence="4" id="KW-1185">Reference proteome</keyword>
<dbReference type="Proteomes" id="UP001388673">
    <property type="component" value="Unassembled WGS sequence"/>
</dbReference>
<dbReference type="PANTHER" id="PTHR10300:SF14">
    <property type="entry name" value="PROTEIN SARAH"/>
    <property type="match status" value="1"/>
</dbReference>
<feature type="compositionally biased region" description="Pro residues" evidence="2">
    <location>
        <begin position="1"/>
        <end position="21"/>
    </location>
</feature>
<dbReference type="GO" id="GO:0005634">
    <property type="term" value="C:nucleus"/>
    <property type="evidence" value="ECO:0007669"/>
    <property type="project" value="TreeGrafter"/>
</dbReference>
<dbReference type="GO" id="GO:0005737">
    <property type="term" value="C:cytoplasm"/>
    <property type="evidence" value="ECO:0007669"/>
    <property type="project" value="TreeGrafter"/>
</dbReference>
<dbReference type="PANTHER" id="PTHR10300">
    <property type="entry name" value="CALCIPRESSIN"/>
    <property type="match status" value="1"/>
</dbReference>
<feature type="region of interest" description="Disordered" evidence="2">
    <location>
        <begin position="1"/>
        <end position="35"/>
    </location>
</feature>
<feature type="region of interest" description="Disordered" evidence="2">
    <location>
        <begin position="105"/>
        <end position="149"/>
    </location>
</feature>
<dbReference type="AlphaFoldDB" id="A0AAW0YJY0"/>
<dbReference type="InterPro" id="IPR006931">
    <property type="entry name" value="Calcipressin"/>
</dbReference>
<dbReference type="GO" id="GO:0008597">
    <property type="term" value="F:calcium-dependent protein serine/threonine phosphatase regulator activity"/>
    <property type="evidence" value="ECO:0007669"/>
    <property type="project" value="TreeGrafter"/>
</dbReference>
<feature type="compositionally biased region" description="Polar residues" evidence="2">
    <location>
        <begin position="115"/>
        <end position="126"/>
    </location>
</feature>